<proteinExistence type="predicted"/>
<evidence type="ECO:0000313" key="2">
    <source>
        <dbReference type="Proteomes" id="UP000003111"/>
    </source>
</evidence>
<keyword evidence="2" id="KW-1185">Reference proteome</keyword>
<gene>
    <name evidence="1" type="ORF">HMPREF0063_11177</name>
</gene>
<dbReference type="InterPro" id="IPR021412">
    <property type="entry name" value="DUF3052"/>
</dbReference>
<name>E2SAW9_9ACTN</name>
<comment type="caution">
    <text evidence="1">The sequence shown here is derived from an EMBL/GenBank/DDBJ whole genome shotgun (WGS) entry which is preliminary data.</text>
</comment>
<dbReference type="EMBL" id="ACLF03000004">
    <property type="protein sequence ID" value="EFQ83515.1"/>
    <property type="molecule type" value="Genomic_DNA"/>
</dbReference>
<sequence length="128" mass="13501">MDAAKWGFIPDTVIQELGWDEDTDDELRDAIEKVTGSGLVGGDIGDVVDGVILWWRDGDGDLADDLMDALQDLVEGGSIWLLTPKVGQPGYVEGAEIGEAAPVAGLSTTTTSSTGGNWAVTKLSTHKR</sequence>
<dbReference type="AlphaFoldDB" id="E2SAW9"/>
<dbReference type="RefSeq" id="WP_007078199.1">
    <property type="nucleotide sequence ID" value="NZ_CM001024.1"/>
</dbReference>
<evidence type="ECO:0000313" key="1">
    <source>
        <dbReference type="EMBL" id="EFQ83515.1"/>
    </source>
</evidence>
<dbReference type="eggNOG" id="ENOG5032TPU">
    <property type="taxonomic scope" value="Bacteria"/>
</dbReference>
<organism evidence="1 2">
    <name type="scientific">Aeromicrobium marinum DSM 15272</name>
    <dbReference type="NCBI Taxonomy" id="585531"/>
    <lineage>
        <taxon>Bacteria</taxon>
        <taxon>Bacillati</taxon>
        <taxon>Actinomycetota</taxon>
        <taxon>Actinomycetes</taxon>
        <taxon>Propionibacteriales</taxon>
        <taxon>Nocardioidaceae</taxon>
        <taxon>Aeromicrobium</taxon>
    </lineage>
</organism>
<protein>
    <recommendedName>
        <fullName evidence="3">DUF3052 domain-containing protein</fullName>
    </recommendedName>
</protein>
<dbReference type="Proteomes" id="UP000003111">
    <property type="component" value="Unassembled WGS sequence"/>
</dbReference>
<dbReference type="HOGENOM" id="CLU_117223_1_0_11"/>
<evidence type="ECO:0008006" key="3">
    <source>
        <dbReference type="Google" id="ProtNLM"/>
    </source>
</evidence>
<accession>E2SAW9</accession>
<reference evidence="1" key="1">
    <citation type="submission" date="2010-08" db="EMBL/GenBank/DDBJ databases">
        <authorList>
            <person name="Muzny D."/>
            <person name="Qin X."/>
            <person name="Buhay C."/>
            <person name="Dugan-Rocha S."/>
            <person name="Ding Y."/>
            <person name="Chen G."/>
            <person name="Hawes A."/>
            <person name="Holder M."/>
            <person name="Jhangiani S."/>
            <person name="Johnson A."/>
            <person name="Khan Z."/>
            <person name="Li Z."/>
            <person name="Liu W."/>
            <person name="Liu X."/>
            <person name="Perez L."/>
            <person name="Shen H."/>
            <person name="Wang Q."/>
            <person name="Watt J."/>
            <person name="Xi L."/>
            <person name="Xin Y."/>
            <person name="Zhou J."/>
            <person name="Deng J."/>
            <person name="Jiang H."/>
            <person name="Liu Y."/>
            <person name="Qu J."/>
            <person name="Song X.-Z."/>
            <person name="Zhang L."/>
            <person name="Villasana D."/>
            <person name="Johnson A."/>
            <person name="Liu J."/>
            <person name="Liyanage D."/>
            <person name="Lorensuhewa L."/>
            <person name="Robinson T."/>
            <person name="Song A."/>
            <person name="Song B.-B."/>
            <person name="Dinh H."/>
            <person name="Thornton R."/>
            <person name="Coyle M."/>
            <person name="Francisco L."/>
            <person name="Jackson L."/>
            <person name="Javaid M."/>
            <person name="Korchina V."/>
            <person name="Kovar C."/>
            <person name="Mata R."/>
            <person name="Mathew T."/>
            <person name="Ngo R."/>
            <person name="Nguyen L."/>
            <person name="Nguyen N."/>
            <person name="Okwuonu G."/>
            <person name="Ongeri F."/>
            <person name="Pham C."/>
            <person name="Simmons D."/>
            <person name="Wilczek-Boney K."/>
            <person name="Hale W."/>
            <person name="Jakkamsetti A."/>
            <person name="Pham P."/>
            <person name="Ruth R."/>
            <person name="San Lucas F."/>
            <person name="Warren J."/>
            <person name="Zhang J."/>
            <person name="Zhao Z."/>
            <person name="Zhou C."/>
            <person name="Zhu D."/>
            <person name="Lee S."/>
            <person name="Bess C."/>
            <person name="Blankenburg K."/>
            <person name="Forbes L."/>
            <person name="Fu Q."/>
            <person name="Gubbala S."/>
            <person name="Hirani K."/>
            <person name="Jayaseelan J.C."/>
            <person name="Lara F."/>
            <person name="Munidasa M."/>
            <person name="Palculict T."/>
            <person name="Patil S."/>
            <person name="Pu L.-L."/>
            <person name="Saada N."/>
            <person name="Tang L."/>
            <person name="Weissenberger G."/>
            <person name="Zhu Y."/>
            <person name="Hemphill L."/>
            <person name="Shang Y."/>
            <person name="Youmans B."/>
            <person name="Ayvaz T."/>
            <person name="Ross M."/>
            <person name="Santibanez J."/>
            <person name="Aqrawi P."/>
            <person name="Gross S."/>
            <person name="Joshi V."/>
            <person name="Fowler G."/>
            <person name="Nazareth L."/>
            <person name="Reid J."/>
            <person name="Worley K."/>
            <person name="Petrosino J."/>
            <person name="Highlander S."/>
            <person name="Gibbs R."/>
        </authorList>
    </citation>
    <scope>NUCLEOTIDE SEQUENCE [LARGE SCALE GENOMIC DNA]</scope>
    <source>
        <strain evidence="1">DSM 15272</strain>
    </source>
</reference>
<dbReference type="Pfam" id="PF11253">
    <property type="entry name" value="DUF3052"/>
    <property type="match status" value="1"/>
</dbReference>
<dbReference type="STRING" id="585531.HMPREF0063_11177"/>